<comment type="caution">
    <text evidence="8">The sequence shown here is derived from an EMBL/GenBank/DDBJ whole genome shotgun (WGS) entry which is preliminary data.</text>
</comment>
<sequence length="69" mass="7381">MTSIRNIVLLAGVLLTYAGMEVSAVHAQEVKNPQKNYPRAIFLAVLIILVVVILGSLSIAVVVPQPKIS</sequence>
<evidence type="ECO:0000256" key="5">
    <source>
        <dbReference type="ARBA" id="ARBA00022989"/>
    </source>
</evidence>
<feature type="transmembrane region" description="Helical" evidence="7">
    <location>
        <begin position="37"/>
        <end position="63"/>
    </location>
</feature>
<protein>
    <submittedName>
        <fullName evidence="8">Uncharacterized protein</fullName>
    </submittedName>
</protein>
<comment type="subcellular location">
    <subcellularLocation>
        <location evidence="1">Cell membrane</location>
        <topology evidence="1">Multi-pass membrane protein</topology>
    </subcellularLocation>
</comment>
<dbReference type="InterPro" id="IPR002293">
    <property type="entry name" value="AA/rel_permease1"/>
</dbReference>
<keyword evidence="3" id="KW-1003">Cell membrane</keyword>
<keyword evidence="5 7" id="KW-1133">Transmembrane helix</keyword>
<evidence type="ECO:0000256" key="4">
    <source>
        <dbReference type="ARBA" id="ARBA00022692"/>
    </source>
</evidence>
<evidence type="ECO:0000256" key="2">
    <source>
        <dbReference type="ARBA" id="ARBA00022448"/>
    </source>
</evidence>
<dbReference type="EMBL" id="BART01033716">
    <property type="protein sequence ID" value="GAH10338.1"/>
    <property type="molecule type" value="Genomic_DNA"/>
</dbReference>
<dbReference type="AlphaFoldDB" id="X1ENV6"/>
<keyword evidence="4 7" id="KW-0812">Transmembrane</keyword>
<dbReference type="Pfam" id="PF13520">
    <property type="entry name" value="AA_permease_2"/>
    <property type="match status" value="1"/>
</dbReference>
<dbReference type="Gene3D" id="1.20.1740.10">
    <property type="entry name" value="Amino acid/polyamine transporter I"/>
    <property type="match status" value="1"/>
</dbReference>
<evidence type="ECO:0000313" key="8">
    <source>
        <dbReference type="EMBL" id="GAH10338.1"/>
    </source>
</evidence>
<dbReference type="GO" id="GO:0022857">
    <property type="term" value="F:transmembrane transporter activity"/>
    <property type="evidence" value="ECO:0007669"/>
    <property type="project" value="InterPro"/>
</dbReference>
<gene>
    <name evidence="8" type="ORF">S01H4_57840</name>
</gene>
<keyword evidence="2" id="KW-0813">Transport</keyword>
<proteinExistence type="predicted"/>
<dbReference type="GO" id="GO:0005886">
    <property type="term" value="C:plasma membrane"/>
    <property type="evidence" value="ECO:0007669"/>
    <property type="project" value="UniProtKB-SubCell"/>
</dbReference>
<reference evidence="8" key="1">
    <citation type="journal article" date="2014" name="Front. Microbiol.">
        <title>High frequency of phylogenetically diverse reductive dehalogenase-homologous genes in deep subseafloor sedimentary metagenomes.</title>
        <authorList>
            <person name="Kawai M."/>
            <person name="Futagami T."/>
            <person name="Toyoda A."/>
            <person name="Takaki Y."/>
            <person name="Nishi S."/>
            <person name="Hori S."/>
            <person name="Arai W."/>
            <person name="Tsubouchi T."/>
            <person name="Morono Y."/>
            <person name="Uchiyama I."/>
            <person name="Ito T."/>
            <person name="Fujiyama A."/>
            <person name="Inagaki F."/>
            <person name="Takami H."/>
        </authorList>
    </citation>
    <scope>NUCLEOTIDE SEQUENCE</scope>
    <source>
        <strain evidence="8">Expedition CK06-06</strain>
    </source>
</reference>
<dbReference type="InterPro" id="IPR050367">
    <property type="entry name" value="APC_superfamily"/>
</dbReference>
<dbReference type="PANTHER" id="PTHR42770">
    <property type="entry name" value="AMINO ACID TRANSPORTER-RELATED"/>
    <property type="match status" value="1"/>
</dbReference>
<dbReference type="PANTHER" id="PTHR42770:SF15">
    <property type="entry name" value="GLUTAMATE_GAMMA-AMINOBUTYRATE ANTIPORTER-RELATED"/>
    <property type="match status" value="1"/>
</dbReference>
<evidence type="ECO:0000256" key="6">
    <source>
        <dbReference type="ARBA" id="ARBA00023136"/>
    </source>
</evidence>
<evidence type="ECO:0000256" key="1">
    <source>
        <dbReference type="ARBA" id="ARBA00004651"/>
    </source>
</evidence>
<organism evidence="8">
    <name type="scientific">marine sediment metagenome</name>
    <dbReference type="NCBI Taxonomy" id="412755"/>
    <lineage>
        <taxon>unclassified sequences</taxon>
        <taxon>metagenomes</taxon>
        <taxon>ecological metagenomes</taxon>
    </lineage>
</organism>
<name>X1ENV6_9ZZZZ</name>
<evidence type="ECO:0000256" key="3">
    <source>
        <dbReference type="ARBA" id="ARBA00022475"/>
    </source>
</evidence>
<evidence type="ECO:0000256" key="7">
    <source>
        <dbReference type="SAM" id="Phobius"/>
    </source>
</evidence>
<accession>X1ENV6</accession>
<feature type="non-terminal residue" evidence="8">
    <location>
        <position position="69"/>
    </location>
</feature>
<keyword evidence="6 7" id="KW-0472">Membrane</keyword>